<organism evidence="1 2">
    <name type="scientific">Senna tora</name>
    <dbReference type="NCBI Taxonomy" id="362788"/>
    <lineage>
        <taxon>Eukaryota</taxon>
        <taxon>Viridiplantae</taxon>
        <taxon>Streptophyta</taxon>
        <taxon>Embryophyta</taxon>
        <taxon>Tracheophyta</taxon>
        <taxon>Spermatophyta</taxon>
        <taxon>Magnoliopsida</taxon>
        <taxon>eudicotyledons</taxon>
        <taxon>Gunneridae</taxon>
        <taxon>Pentapetalae</taxon>
        <taxon>rosids</taxon>
        <taxon>fabids</taxon>
        <taxon>Fabales</taxon>
        <taxon>Fabaceae</taxon>
        <taxon>Caesalpinioideae</taxon>
        <taxon>Cassia clade</taxon>
        <taxon>Senna</taxon>
    </lineage>
</organism>
<keyword evidence="2" id="KW-1185">Reference proteome</keyword>
<reference evidence="1" key="1">
    <citation type="submission" date="2020-09" db="EMBL/GenBank/DDBJ databases">
        <title>Genome-Enabled Discovery of Anthraquinone Biosynthesis in Senna tora.</title>
        <authorList>
            <person name="Kang S.-H."/>
            <person name="Pandey R.P."/>
            <person name="Lee C.-M."/>
            <person name="Sim J.-S."/>
            <person name="Jeong J.-T."/>
            <person name="Choi B.-S."/>
            <person name="Jung M."/>
            <person name="Ginzburg D."/>
            <person name="Zhao K."/>
            <person name="Won S.Y."/>
            <person name="Oh T.-J."/>
            <person name="Yu Y."/>
            <person name="Kim N.-H."/>
            <person name="Lee O.R."/>
            <person name="Lee T.-H."/>
            <person name="Bashyal P."/>
            <person name="Kim T.-S."/>
            <person name="Lee W.-H."/>
            <person name="Kawkins C."/>
            <person name="Kim C.-K."/>
            <person name="Kim J.S."/>
            <person name="Ahn B.O."/>
            <person name="Rhee S.Y."/>
            <person name="Sohng J.K."/>
        </authorList>
    </citation>
    <scope>NUCLEOTIDE SEQUENCE</scope>
    <source>
        <tissue evidence="1">Leaf</tissue>
    </source>
</reference>
<proteinExistence type="predicted"/>
<name>A0A834XG72_9FABA</name>
<gene>
    <name evidence="1" type="ORF">G2W53_001594</name>
</gene>
<sequence length="30" mass="3178">MAGLCEGEKSRVHRVLIEFSGKASAEGSDI</sequence>
<accession>A0A834XG72</accession>
<evidence type="ECO:0000313" key="2">
    <source>
        <dbReference type="Proteomes" id="UP000634136"/>
    </source>
</evidence>
<dbReference type="EMBL" id="JAAIUW010000001">
    <property type="protein sequence ID" value="KAF7844689.1"/>
    <property type="molecule type" value="Genomic_DNA"/>
</dbReference>
<dbReference type="AlphaFoldDB" id="A0A834XG72"/>
<protein>
    <submittedName>
        <fullName evidence="1">Uncharacterized protein</fullName>
    </submittedName>
</protein>
<evidence type="ECO:0000313" key="1">
    <source>
        <dbReference type="EMBL" id="KAF7844689.1"/>
    </source>
</evidence>
<dbReference type="Proteomes" id="UP000634136">
    <property type="component" value="Unassembled WGS sequence"/>
</dbReference>
<comment type="caution">
    <text evidence="1">The sequence shown here is derived from an EMBL/GenBank/DDBJ whole genome shotgun (WGS) entry which is preliminary data.</text>
</comment>